<evidence type="ECO:0000313" key="2">
    <source>
        <dbReference type="EMBL" id="SES91288.1"/>
    </source>
</evidence>
<dbReference type="STRING" id="82805.SAMN04487998_0649"/>
<dbReference type="InterPro" id="IPR046582">
    <property type="entry name" value="DUF6630"/>
</dbReference>
<keyword evidence="3" id="KW-1185">Reference proteome</keyword>
<dbReference type="Proteomes" id="UP000198697">
    <property type="component" value="Unassembled WGS sequence"/>
</dbReference>
<gene>
    <name evidence="2" type="ORF">SAMN04487998_0649</name>
</gene>
<accession>A0A1I0AAT1</accession>
<evidence type="ECO:0000259" key="1">
    <source>
        <dbReference type="Pfam" id="PF20335"/>
    </source>
</evidence>
<sequence length="172" mass="18723">MQTNTNTDLLAFLKLFGAGDAAPKLAQRLQLVLTNPTEYATKFAEELAERGIEAAIPAQELRDLALLDALLSEDLAVECDWQETAGDMLSSLNYVLARQGKPLLAEVPDLGTDDEIGPEQLDLVQDTLEPLGLALVQFSLDGDSYPLGLVALDQTEGLAMRARQLGFKLHTW</sequence>
<dbReference type="AlphaFoldDB" id="A0A1I0AAT1"/>
<dbReference type="RefSeq" id="WP_092768175.1">
    <property type="nucleotide sequence ID" value="NZ_FOHS01000001.1"/>
</dbReference>
<protein>
    <recommendedName>
        <fullName evidence="1">DUF6630 domain-containing protein</fullName>
    </recommendedName>
</protein>
<feature type="domain" description="DUF6630" evidence="1">
    <location>
        <begin position="9"/>
        <end position="170"/>
    </location>
</feature>
<evidence type="ECO:0000313" key="3">
    <source>
        <dbReference type="Proteomes" id="UP000198697"/>
    </source>
</evidence>
<dbReference type="OrthoDB" id="879838at2"/>
<dbReference type="EMBL" id="FOHS01000001">
    <property type="protein sequence ID" value="SES91288.1"/>
    <property type="molecule type" value="Genomic_DNA"/>
</dbReference>
<name>A0A1I0AAT1_9BACT</name>
<dbReference type="Pfam" id="PF20335">
    <property type="entry name" value="DUF6630"/>
    <property type="match status" value="1"/>
</dbReference>
<reference evidence="3" key="1">
    <citation type="submission" date="2016-10" db="EMBL/GenBank/DDBJ databases">
        <authorList>
            <person name="Varghese N."/>
            <person name="Submissions S."/>
        </authorList>
    </citation>
    <scope>NUCLEOTIDE SEQUENCE [LARGE SCALE GENOMIC DNA]</scope>
    <source>
        <strain evidence="3">DSM 15310</strain>
    </source>
</reference>
<organism evidence="2 3">
    <name type="scientific">Hymenobacter actinosclerus</name>
    <dbReference type="NCBI Taxonomy" id="82805"/>
    <lineage>
        <taxon>Bacteria</taxon>
        <taxon>Pseudomonadati</taxon>
        <taxon>Bacteroidota</taxon>
        <taxon>Cytophagia</taxon>
        <taxon>Cytophagales</taxon>
        <taxon>Hymenobacteraceae</taxon>
        <taxon>Hymenobacter</taxon>
    </lineage>
</organism>
<proteinExistence type="predicted"/>